<dbReference type="EMBL" id="KN833807">
    <property type="protein sequence ID" value="KIK18385.1"/>
    <property type="molecule type" value="Genomic_DNA"/>
</dbReference>
<feature type="region of interest" description="Disordered" evidence="1">
    <location>
        <begin position="1"/>
        <end position="23"/>
    </location>
</feature>
<protein>
    <submittedName>
        <fullName evidence="3">Uncharacterized protein</fullName>
    </submittedName>
</protein>
<dbReference type="PROSITE" id="PS51257">
    <property type="entry name" value="PROKAR_LIPOPROTEIN"/>
    <property type="match status" value="1"/>
</dbReference>
<dbReference type="Proteomes" id="UP000054018">
    <property type="component" value="Unassembled WGS sequence"/>
</dbReference>
<evidence type="ECO:0000313" key="2">
    <source>
        <dbReference type="EMBL" id="KIK18385.1"/>
    </source>
</evidence>
<dbReference type="AlphaFoldDB" id="A0A0D0A694"/>
<reference evidence="4" key="2">
    <citation type="submission" date="2015-01" db="EMBL/GenBank/DDBJ databases">
        <title>Evolutionary Origins and Diversification of the Mycorrhizal Mutualists.</title>
        <authorList>
            <consortium name="DOE Joint Genome Institute"/>
            <consortium name="Mycorrhizal Genomics Consortium"/>
            <person name="Kohler A."/>
            <person name="Kuo A."/>
            <person name="Nagy L.G."/>
            <person name="Floudas D."/>
            <person name="Copeland A."/>
            <person name="Barry K.W."/>
            <person name="Cichocki N."/>
            <person name="Veneault-Fourrey C."/>
            <person name="LaButti K."/>
            <person name="Lindquist E.A."/>
            <person name="Lipzen A."/>
            <person name="Lundell T."/>
            <person name="Morin E."/>
            <person name="Murat C."/>
            <person name="Riley R."/>
            <person name="Ohm R."/>
            <person name="Sun H."/>
            <person name="Tunlid A."/>
            <person name="Henrissat B."/>
            <person name="Grigoriev I.V."/>
            <person name="Hibbett D.S."/>
            <person name="Martin F."/>
        </authorList>
    </citation>
    <scope>NUCLEOTIDE SEQUENCE [LARGE SCALE GENOMIC DNA]</scope>
    <source>
        <strain evidence="2 4">441</strain>
    </source>
</reference>
<feature type="compositionally biased region" description="Polar residues" evidence="1">
    <location>
        <begin position="1"/>
        <end position="21"/>
    </location>
</feature>
<organism evidence="3 4">
    <name type="scientific">Pisolithus microcarpus 441</name>
    <dbReference type="NCBI Taxonomy" id="765257"/>
    <lineage>
        <taxon>Eukaryota</taxon>
        <taxon>Fungi</taxon>
        <taxon>Dikarya</taxon>
        <taxon>Basidiomycota</taxon>
        <taxon>Agaricomycotina</taxon>
        <taxon>Agaricomycetes</taxon>
        <taxon>Agaricomycetidae</taxon>
        <taxon>Boletales</taxon>
        <taxon>Sclerodermatineae</taxon>
        <taxon>Pisolithaceae</taxon>
        <taxon>Pisolithus</taxon>
    </lineage>
</organism>
<proteinExistence type="predicted"/>
<evidence type="ECO:0000313" key="3">
    <source>
        <dbReference type="EMBL" id="KIK27563.1"/>
    </source>
</evidence>
<reference evidence="3 4" key="1">
    <citation type="submission" date="2014-04" db="EMBL/GenBank/DDBJ databases">
        <authorList>
            <consortium name="DOE Joint Genome Institute"/>
            <person name="Kuo A."/>
            <person name="Kohler A."/>
            <person name="Costa M.D."/>
            <person name="Nagy L.G."/>
            <person name="Floudas D."/>
            <person name="Copeland A."/>
            <person name="Barry K.W."/>
            <person name="Cichocki N."/>
            <person name="Veneault-Fourrey C."/>
            <person name="LaButti K."/>
            <person name="Lindquist E.A."/>
            <person name="Lipzen A."/>
            <person name="Lundell T."/>
            <person name="Morin E."/>
            <person name="Murat C."/>
            <person name="Sun H."/>
            <person name="Tunlid A."/>
            <person name="Henrissat B."/>
            <person name="Grigoriev I.V."/>
            <person name="Hibbett D.S."/>
            <person name="Martin F."/>
            <person name="Nordberg H.P."/>
            <person name="Cantor M.N."/>
            <person name="Hua S.X."/>
        </authorList>
    </citation>
    <scope>NUCLEOTIDE SEQUENCE [LARGE SCALE GENOMIC DNA]</scope>
    <source>
        <strain evidence="3 4">441</strain>
    </source>
</reference>
<dbReference type="EMBL" id="KN833696">
    <property type="protein sequence ID" value="KIK27563.1"/>
    <property type="molecule type" value="Genomic_DNA"/>
</dbReference>
<feature type="region of interest" description="Disordered" evidence="1">
    <location>
        <begin position="45"/>
        <end position="74"/>
    </location>
</feature>
<evidence type="ECO:0000313" key="4">
    <source>
        <dbReference type="Proteomes" id="UP000054018"/>
    </source>
</evidence>
<evidence type="ECO:0000256" key="1">
    <source>
        <dbReference type="SAM" id="MobiDB-lite"/>
    </source>
</evidence>
<dbReference type="HOGENOM" id="CLU_2688726_0_0_1"/>
<gene>
    <name evidence="3" type="ORF">PISMIDRAFT_674956</name>
    <name evidence="2" type="ORF">PISMIDRAFT_684284</name>
</gene>
<reference evidence="3" key="3">
    <citation type="submission" date="2015-02" db="EMBL/GenBank/DDBJ databases">
        <title>Evolutionary Origins and Diversification of the Mycorrhizal Mutualists.</title>
        <authorList>
            <consortium name="DOE Joint Genome Institute"/>
            <consortium name="Mycorrhizal Genomics Consortium"/>
            <person name="Kohler A."/>
            <person name="Kuo A."/>
            <person name="Nagy L.G."/>
            <person name="Floudas D."/>
            <person name="Copeland A."/>
            <person name="Barry K.W."/>
            <person name="Cichocki N."/>
            <person name="Veneault-Fourrey C."/>
            <person name="LaButti K."/>
            <person name="Lindquist E.A."/>
            <person name="Lipzen A."/>
            <person name="Lundell T."/>
            <person name="Morin E."/>
            <person name="Murat C."/>
            <person name="Riley R."/>
            <person name="Ohm R."/>
            <person name="Sun H."/>
            <person name="Tunlid A."/>
            <person name="Henrissat B."/>
            <person name="Grigoriev I.V."/>
            <person name="Hibbett D.S."/>
            <person name="Martin F."/>
        </authorList>
    </citation>
    <scope>NUCLEOTIDE SEQUENCE</scope>
    <source>
        <strain evidence="3 4">441</strain>
    </source>
</reference>
<accession>A0A0D0A694</accession>
<name>A0A0D0A694_9AGAM</name>
<keyword evidence="4" id="KW-1185">Reference proteome</keyword>
<sequence length="74" mass="7535">MRTLISPASSGTRSLGNTGASYSCDPLAPISPSNALTGGRTTLSVDITSCPDPPVREVGSLLQYSSPPGTYPLP</sequence>